<sequence>MLTADLRLRLPADAKFPGQTGDAIPPSPTRENPAQVYPKSEPTPAAREPAPVPSPKARASPAQQQAAQAVADADREAKVDAVRNSAESGGMFAD</sequence>
<organism evidence="1 2">
    <name type="scientific">Auriscalpium vulgare</name>
    <dbReference type="NCBI Taxonomy" id="40419"/>
    <lineage>
        <taxon>Eukaryota</taxon>
        <taxon>Fungi</taxon>
        <taxon>Dikarya</taxon>
        <taxon>Basidiomycota</taxon>
        <taxon>Agaricomycotina</taxon>
        <taxon>Agaricomycetes</taxon>
        <taxon>Russulales</taxon>
        <taxon>Auriscalpiaceae</taxon>
        <taxon>Auriscalpium</taxon>
    </lineage>
</organism>
<reference evidence="1" key="2">
    <citation type="journal article" date="2022" name="New Phytol.">
        <title>Evolutionary transition to the ectomycorrhizal habit in the genomes of a hyperdiverse lineage of mushroom-forming fungi.</title>
        <authorList>
            <person name="Looney B."/>
            <person name="Miyauchi S."/>
            <person name="Morin E."/>
            <person name="Drula E."/>
            <person name="Courty P.E."/>
            <person name="Kohler A."/>
            <person name="Kuo A."/>
            <person name="LaButti K."/>
            <person name="Pangilinan J."/>
            <person name="Lipzen A."/>
            <person name="Riley R."/>
            <person name="Andreopoulos W."/>
            <person name="He G."/>
            <person name="Johnson J."/>
            <person name="Nolan M."/>
            <person name="Tritt A."/>
            <person name="Barry K.W."/>
            <person name="Grigoriev I.V."/>
            <person name="Nagy L.G."/>
            <person name="Hibbett D."/>
            <person name="Henrissat B."/>
            <person name="Matheny P.B."/>
            <person name="Labbe J."/>
            <person name="Martin F.M."/>
        </authorList>
    </citation>
    <scope>NUCLEOTIDE SEQUENCE</scope>
    <source>
        <strain evidence="1">FP105234-sp</strain>
    </source>
</reference>
<gene>
    <name evidence="1" type="ORF">FA95DRAFT_1603222</name>
</gene>
<dbReference type="Proteomes" id="UP000814033">
    <property type="component" value="Unassembled WGS sequence"/>
</dbReference>
<accession>A0ACB8S2U2</accession>
<comment type="caution">
    <text evidence="1">The sequence shown here is derived from an EMBL/GenBank/DDBJ whole genome shotgun (WGS) entry which is preliminary data.</text>
</comment>
<evidence type="ECO:0000313" key="1">
    <source>
        <dbReference type="EMBL" id="KAI0050758.1"/>
    </source>
</evidence>
<keyword evidence="2" id="KW-1185">Reference proteome</keyword>
<dbReference type="EMBL" id="MU275858">
    <property type="protein sequence ID" value="KAI0050758.1"/>
    <property type="molecule type" value="Genomic_DNA"/>
</dbReference>
<evidence type="ECO:0000313" key="2">
    <source>
        <dbReference type="Proteomes" id="UP000814033"/>
    </source>
</evidence>
<protein>
    <submittedName>
        <fullName evidence="1">Uncharacterized protein</fullName>
    </submittedName>
</protein>
<reference evidence="1" key="1">
    <citation type="submission" date="2021-02" db="EMBL/GenBank/DDBJ databases">
        <authorList>
            <consortium name="DOE Joint Genome Institute"/>
            <person name="Ahrendt S."/>
            <person name="Looney B.P."/>
            <person name="Miyauchi S."/>
            <person name="Morin E."/>
            <person name="Drula E."/>
            <person name="Courty P.E."/>
            <person name="Chicoki N."/>
            <person name="Fauchery L."/>
            <person name="Kohler A."/>
            <person name="Kuo A."/>
            <person name="Labutti K."/>
            <person name="Pangilinan J."/>
            <person name="Lipzen A."/>
            <person name="Riley R."/>
            <person name="Andreopoulos W."/>
            <person name="He G."/>
            <person name="Johnson J."/>
            <person name="Barry K.W."/>
            <person name="Grigoriev I.V."/>
            <person name="Nagy L."/>
            <person name="Hibbett D."/>
            <person name="Henrissat B."/>
            <person name="Matheny P.B."/>
            <person name="Labbe J."/>
            <person name="Martin F."/>
        </authorList>
    </citation>
    <scope>NUCLEOTIDE SEQUENCE</scope>
    <source>
        <strain evidence="1">FP105234-sp</strain>
    </source>
</reference>
<name>A0ACB8S2U2_9AGAM</name>
<proteinExistence type="predicted"/>